<evidence type="ECO:0008006" key="4">
    <source>
        <dbReference type="Google" id="ProtNLM"/>
    </source>
</evidence>
<evidence type="ECO:0000313" key="3">
    <source>
        <dbReference type="Proteomes" id="UP000578449"/>
    </source>
</evidence>
<evidence type="ECO:0000313" key="2">
    <source>
        <dbReference type="EMBL" id="MBB5135467.1"/>
    </source>
</evidence>
<dbReference type="AlphaFoldDB" id="A0A840PE95"/>
<evidence type="ECO:0000256" key="1">
    <source>
        <dbReference type="SAM" id="Phobius"/>
    </source>
</evidence>
<accession>A0A840PE95</accession>
<protein>
    <recommendedName>
        <fullName evidence="4">DUF4367 domain-containing protein</fullName>
    </recommendedName>
</protein>
<reference evidence="2 3" key="1">
    <citation type="submission" date="2020-08" db="EMBL/GenBank/DDBJ databases">
        <title>Genomic Encyclopedia of Type Strains, Phase IV (KMG-IV): sequencing the most valuable type-strain genomes for metagenomic binning, comparative biology and taxonomic classification.</title>
        <authorList>
            <person name="Goeker M."/>
        </authorList>
    </citation>
    <scope>NUCLEOTIDE SEQUENCE [LARGE SCALE GENOMIC DNA]</scope>
    <source>
        <strain evidence="2 3">DSM 45615</strain>
    </source>
</reference>
<feature type="transmembrane region" description="Helical" evidence="1">
    <location>
        <begin position="100"/>
        <end position="122"/>
    </location>
</feature>
<name>A0A840PE95_9ACTN</name>
<keyword evidence="1" id="KW-0472">Membrane</keyword>
<gene>
    <name evidence="2" type="ORF">HNP84_005211</name>
</gene>
<dbReference type="RefSeq" id="WP_185052420.1">
    <property type="nucleotide sequence ID" value="NZ_BAABIX010000002.1"/>
</dbReference>
<organism evidence="2 3">
    <name type="scientific">Thermocatellispora tengchongensis</name>
    <dbReference type="NCBI Taxonomy" id="1073253"/>
    <lineage>
        <taxon>Bacteria</taxon>
        <taxon>Bacillati</taxon>
        <taxon>Actinomycetota</taxon>
        <taxon>Actinomycetes</taxon>
        <taxon>Streptosporangiales</taxon>
        <taxon>Streptosporangiaceae</taxon>
        <taxon>Thermocatellispora</taxon>
    </lineage>
</organism>
<dbReference type="Proteomes" id="UP000578449">
    <property type="component" value="Unassembled WGS sequence"/>
</dbReference>
<sequence>MRHPTDGTLRRLVDEPAGVADADREHVAGCPVCLSGLAAAREDAAVTGAALGAGFATDADVDADVDAAWRRLSAAMAAQERGAATAAPARRWRAALRSPVVAAFGVAALLTGAGAAAAADWLQIFRTEQIAPVTAPRADLVKLPDLSAFGELQVTEEVRVREVAGAAAAQQASGLSIPQVSELPRGVTGEPAYHVGDRVSAVFTFSAGKAAQAAAAAGKTAPPPPPGLDGSRFRLAAGPGLAAVWSQGRPVPALIVARVVPPTAESSGISFETARDYLLSLRVLPENVASRLRGFSGEGTTLPLFTAAERVTSTAADVGGAPATVLTSRDGTMAGVVWMRDGVITAVAGSLSADEVLSVARGLRWDR</sequence>
<dbReference type="EMBL" id="JACHGN010000011">
    <property type="protein sequence ID" value="MBB5135467.1"/>
    <property type="molecule type" value="Genomic_DNA"/>
</dbReference>
<proteinExistence type="predicted"/>
<keyword evidence="1" id="KW-1133">Transmembrane helix</keyword>
<keyword evidence="3" id="KW-1185">Reference proteome</keyword>
<comment type="caution">
    <text evidence="2">The sequence shown here is derived from an EMBL/GenBank/DDBJ whole genome shotgun (WGS) entry which is preliminary data.</text>
</comment>
<keyword evidence="1" id="KW-0812">Transmembrane</keyword>